<feature type="region of interest" description="Disordered" evidence="1">
    <location>
        <begin position="1"/>
        <end position="32"/>
    </location>
</feature>
<name>A0AAU9AAZ7_LYSEN</name>
<organism evidence="2 3">
    <name type="scientific">Lysobacter enzymogenes</name>
    <dbReference type="NCBI Taxonomy" id="69"/>
    <lineage>
        <taxon>Bacteria</taxon>
        <taxon>Pseudomonadati</taxon>
        <taxon>Pseudomonadota</taxon>
        <taxon>Gammaproteobacteria</taxon>
        <taxon>Lysobacterales</taxon>
        <taxon>Lysobacteraceae</taxon>
        <taxon>Lysobacter</taxon>
    </lineage>
</organism>
<sequence length="448" mass="45112">MGDPNRDPNRVPPPAPPPANRTAPDADPVDATVGPVLGTVSGARPIAPGPGGTSTGIVWDANRPFQSYNERQSFTGPDGAGLRLGGSLSTPGVAEQRLFIGTAVGGTSLGFAGDQATGAFAFGLRQHNDSNGLALGYALNPQTHTQAGFLRLDVDNLQVTGTGSIAPAGGQFGLDANLRLQDGRSISGNGSYNLGTGEGRVGAGYNGGADGIRANGALIFNPQGVGGTASFSGPFGEPGSGLRLGAQGTIQPGGQVWNLGANLELQRNNWNLTAGADYGRDAQQRLGANLRAGAGYTDPNNGVRLGVEGNYDTRTGGVGGRATLTVPIDAIFGGGRRSLPEPRGGLTEPPSLRGLPGHSALQPTPGSDAALPRTASASDTNALLDGLMARQPGAMAAARNHPEAVAMVAGARDEANRLEAARAPTPAAPTAEQAPEQANPTRGARALG</sequence>
<gene>
    <name evidence="2" type="ORF">LEN_0220</name>
</gene>
<accession>A0AAU9AAZ7</accession>
<proteinExistence type="predicted"/>
<dbReference type="GeneID" id="83062156"/>
<evidence type="ECO:0000313" key="3">
    <source>
        <dbReference type="Proteomes" id="UP000218824"/>
    </source>
</evidence>
<feature type="compositionally biased region" description="Low complexity" evidence="1">
    <location>
        <begin position="421"/>
        <end position="438"/>
    </location>
</feature>
<feature type="region of interest" description="Disordered" evidence="1">
    <location>
        <begin position="332"/>
        <end position="374"/>
    </location>
</feature>
<feature type="compositionally biased region" description="Pro residues" evidence="1">
    <location>
        <begin position="10"/>
        <end position="19"/>
    </location>
</feature>
<evidence type="ECO:0000256" key="1">
    <source>
        <dbReference type="SAM" id="MobiDB-lite"/>
    </source>
</evidence>
<dbReference type="RefSeq" id="WP_096376311.1">
    <property type="nucleotide sequence ID" value="NZ_AP014940.1"/>
</dbReference>
<dbReference type="KEGG" id="lem:LEN_0220"/>
<dbReference type="Proteomes" id="UP000218824">
    <property type="component" value="Chromosome"/>
</dbReference>
<dbReference type="AlphaFoldDB" id="A0AAU9AAZ7"/>
<protein>
    <submittedName>
        <fullName evidence="2">Uncharacterized protein</fullName>
    </submittedName>
</protein>
<evidence type="ECO:0000313" key="2">
    <source>
        <dbReference type="EMBL" id="BAV95707.1"/>
    </source>
</evidence>
<feature type="region of interest" description="Disordered" evidence="1">
    <location>
        <begin position="416"/>
        <end position="448"/>
    </location>
</feature>
<reference evidence="2 3" key="1">
    <citation type="journal article" date="2017" name="DNA Res.">
        <title>Complete genome sequence and expression profile of the commercial lytic enzyme producer Lysobacter enzymogenes M497-1.</title>
        <authorList>
            <person name="Takami H."/>
            <person name="Toyoda A."/>
            <person name="Uchiyama I."/>
            <person name="Itoh T."/>
            <person name="Takaki Y."/>
            <person name="Arai W."/>
            <person name="Nishi S."/>
            <person name="Kawai M."/>
            <person name="Shinya K."/>
            <person name="Ikeda H."/>
        </authorList>
    </citation>
    <scope>NUCLEOTIDE SEQUENCE [LARGE SCALE GENOMIC DNA]</scope>
    <source>
        <strain evidence="2 3">M497-1</strain>
    </source>
</reference>
<dbReference type="EMBL" id="AP014940">
    <property type="protein sequence ID" value="BAV95707.1"/>
    <property type="molecule type" value="Genomic_DNA"/>
</dbReference>